<evidence type="ECO:0000256" key="7">
    <source>
        <dbReference type="ARBA" id="ARBA00022801"/>
    </source>
</evidence>
<dbReference type="PANTHER" id="PTHR11742">
    <property type="entry name" value="MANNOSYL-OLIGOSACCHARIDE ALPHA-1,2-MANNOSIDASE-RELATED"/>
    <property type="match status" value="1"/>
</dbReference>
<protein>
    <recommendedName>
        <fullName evidence="21">alpha-1,2-Mannosidase</fullName>
        <ecNumber evidence="21">3.2.1.-</ecNumber>
    </recommendedName>
</protein>
<evidence type="ECO:0000256" key="20">
    <source>
        <dbReference type="PIRSR" id="PIRSR601382-3"/>
    </source>
</evidence>
<comment type="pathway">
    <text evidence="3">Protein modification; protein glycosylation.</text>
</comment>
<feature type="active site" evidence="18">
    <location>
        <position position="438"/>
    </location>
</feature>
<evidence type="ECO:0000256" key="8">
    <source>
        <dbReference type="ARBA" id="ARBA00022837"/>
    </source>
</evidence>
<keyword evidence="10 23" id="KW-1133">Transmembrane helix</keyword>
<dbReference type="AlphaFoldDB" id="A0A9D4NXM4"/>
<evidence type="ECO:0000256" key="18">
    <source>
        <dbReference type="PIRSR" id="PIRSR601382-1"/>
    </source>
</evidence>
<dbReference type="EC" id="3.2.1.-" evidence="21"/>
<feature type="active site" evidence="18">
    <location>
        <position position="574"/>
    </location>
</feature>
<evidence type="ECO:0000256" key="21">
    <source>
        <dbReference type="RuleBase" id="RU361193"/>
    </source>
</evidence>
<feature type="active site" description="Proton donor" evidence="18">
    <location>
        <position position="549"/>
    </location>
</feature>
<reference evidence="24" key="2">
    <citation type="journal article" date="2021" name="World Allergy Organ. J.">
        <title>Chromosome-level assembly of Dermatophagoides farinae genome and transcriptome reveals two novel allergens Der f 37 and Der f 39.</title>
        <authorList>
            <person name="Chen J."/>
            <person name="Cai Z."/>
            <person name="Fan D."/>
            <person name="Hu J."/>
            <person name="Hou Y."/>
            <person name="He Y."/>
            <person name="Zhang Z."/>
            <person name="Zhao Z."/>
            <person name="Gao P."/>
            <person name="Hu W."/>
            <person name="Sun J."/>
            <person name="Li J."/>
            <person name="Ji K."/>
        </authorList>
    </citation>
    <scope>NUCLEOTIDE SEQUENCE</scope>
    <source>
        <strain evidence="24">JKM2019</strain>
    </source>
</reference>
<gene>
    <name evidence="24" type="ORF">HUG17_4100</name>
</gene>
<evidence type="ECO:0000256" key="12">
    <source>
        <dbReference type="ARBA" id="ARBA00023136"/>
    </source>
</evidence>
<evidence type="ECO:0000256" key="14">
    <source>
        <dbReference type="ARBA" id="ARBA00023180"/>
    </source>
</evidence>
<keyword evidence="12 23" id="KW-0472">Membrane</keyword>
<keyword evidence="6 19" id="KW-0479">Metal-binding</keyword>
<evidence type="ECO:0000256" key="6">
    <source>
        <dbReference type="ARBA" id="ARBA00022723"/>
    </source>
</evidence>
<dbReference type="InterPro" id="IPR036026">
    <property type="entry name" value="Seven-hairpin_glycosidases"/>
</dbReference>
<evidence type="ECO:0000256" key="19">
    <source>
        <dbReference type="PIRSR" id="PIRSR601382-2"/>
    </source>
</evidence>
<dbReference type="InterPro" id="IPR001382">
    <property type="entry name" value="Glyco_hydro_47"/>
</dbReference>
<evidence type="ECO:0000256" key="10">
    <source>
        <dbReference type="ARBA" id="ARBA00022989"/>
    </source>
</evidence>
<keyword evidence="14" id="KW-0325">Glycoprotein</keyword>
<dbReference type="GO" id="GO:0006491">
    <property type="term" value="P:N-glycan processing"/>
    <property type="evidence" value="ECO:0007669"/>
    <property type="project" value="UniProtKB-ARBA"/>
</dbReference>
<evidence type="ECO:0000256" key="1">
    <source>
        <dbReference type="ARBA" id="ARBA00001913"/>
    </source>
</evidence>
<comment type="subcellular location">
    <subcellularLocation>
        <location evidence="2">Golgi apparatus membrane</location>
        <topology evidence="2">Single-pass type II membrane protein</topology>
    </subcellularLocation>
</comment>
<dbReference type="OrthoDB" id="8118055at2759"/>
<evidence type="ECO:0000256" key="9">
    <source>
        <dbReference type="ARBA" id="ARBA00022968"/>
    </source>
</evidence>
<comment type="catalytic activity">
    <reaction evidence="17">
        <text>N(4)-(alpha-D-Man-(1-&gt;2)-alpha-D-Man-(1-&gt;2)-alpha-D-Man-(1-&gt;3)-[alpha-D-Man-(1-&gt;2)-alpha-D-Man-(1-&gt;3)-[alpha-D-Man-(1-&gt;2)-alpha-D-Man-(1-&gt;6)]-alpha-D-Man-(1-&gt;6)]-beta-D-Man-(1-&gt;4)-beta-D-GlcNAc-(1-&gt;4)-beta-D-GlcNAc)-L-asparaginyl-[protein] (N-glucan mannose isomer 9A1,2,3B1,2,3) + 4 H2O = N(4)-(alpha-D-Man-(1-&gt;3)-[alpha-D-Man-(1-&gt;3)-[alpha-D-Man-(1-&gt;6)]-alpha-D-Man-(1-&gt;6)]-beta-D-Man-(1-&gt;4)-beta-D-GlcNAc-(1-&gt;4)-beta-D-GlcNAc)-L-asparaginyl-[protein] (N-glucan mannose isomer 5A1,2) + 4 beta-D-mannose</text>
        <dbReference type="Rhea" id="RHEA:56008"/>
        <dbReference type="Rhea" id="RHEA-COMP:14356"/>
        <dbReference type="Rhea" id="RHEA-COMP:14367"/>
        <dbReference type="ChEBI" id="CHEBI:15377"/>
        <dbReference type="ChEBI" id="CHEBI:28563"/>
        <dbReference type="ChEBI" id="CHEBI:59087"/>
        <dbReference type="ChEBI" id="CHEBI:139493"/>
        <dbReference type="EC" id="3.2.1.113"/>
    </reaction>
</comment>
<evidence type="ECO:0000256" key="4">
    <source>
        <dbReference type="ARBA" id="ARBA00007658"/>
    </source>
</evidence>
<dbReference type="GO" id="GO:0005509">
    <property type="term" value="F:calcium ion binding"/>
    <property type="evidence" value="ECO:0007669"/>
    <property type="project" value="InterPro"/>
</dbReference>
<evidence type="ECO:0000256" key="16">
    <source>
        <dbReference type="ARBA" id="ARBA00047669"/>
    </source>
</evidence>
<reference evidence="24" key="1">
    <citation type="submission" date="2020-06" db="EMBL/GenBank/DDBJ databases">
        <authorList>
            <person name="Ji K."/>
            <person name="Li J."/>
        </authorList>
    </citation>
    <scope>NUCLEOTIDE SEQUENCE</scope>
    <source>
        <strain evidence="24">JKM2019</strain>
        <tissue evidence="24">Whole body</tissue>
    </source>
</reference>
<feature type="region of interest" description="Disordered" evidence="22">
    <location>
        <begin position="146"/>
        <end position="170"/>
    </location>
</feature>
<dbReference type="InterPro" id="IPR012341">
    <property type="entry name" value="6hp_glycosidase-like_sf"/>
</dbReference>
<feature type="transmembrane region" description="Helical" evidence="23">
    <location>
        <begin position="42"/>
        <end position="62"/>
    </location>
</feature>
<dbReference type="FunFam" id="1.50.10.10:FF:000017">
    <property type="entry name" value="alpha-1,2-Mannosidase"/>
    <property type="match status" value="1"/>
</dbReference>
<keyword evidence="11" id="KW-0333">Golgi apparatus</keyword>
<dbReference type="PANTHER" id="PTHR11742:SF6">
    <property type="entry name" value="MANNOSYL-OLIGOSACCHARIDE ALPHA-1,2-MANNOSIDASE IA-RELATED"/>
    <property type="match status" value="1"/>
</dbReference>
<dbReference type="GO" id="GO:0005975">
    <property type="term" value="P:carbohydrate metabolic process"/>
    <property type="evidence" value="ECO:0007669"/>
    <property type="project" value="InterPro"/>
</dbReference>
<dbReference type="GO" id="GO:0004571">
    <property type="term" value="F:mannosyl-oligosaccharide 1,2-alpha-mannosidase activity"/>
    <property type="evidence" value="ECO:0007669"/>
    <property type="project" value="UniProtKB-EC"/>
</dbReference>
<feature type="binding site" evidence="19">
    <location>
        <position position="662"/>
    </location>
    <ligand>
        <name>Ca(2+)</name>
        <dbReference type="ChEBI" id="CHEBI:29108"/>
    </ligand>
</feature>
<dbReference type="SUPFAM" id="SSF48225">
    <property type="entry name" value="Seven-hairpin glycosidases"/>
    <property type="match status" value="1"/>
</dbReference>
<evidence type="ECO:0000256" key="5">
    <source>
        <dbReference type="ARBA" id="ARBA00022692"/>
    </source>
</evidence>
<evidence type="ECO:0000256" key="3">
    <source>
        <dbReference type="ARBA" id="ARBA00004922"/>
    </source>
</evidence>
<feature type="compositionally biased region" description="Polar residues" evidence="22">
    <location>
        <begin position="160"/>
        <end position="170"/>
    </location>
</feature>
<evidence type="ECO:0000313" key="24">
    <source>
        <dbReference type="EMBL" id="KAH7640067.1"/>
    </source>
</evidence>
<feature type="disulfide bond" evidence="20">
    <location>
        <begin position="501"/>
        <end position="535"/>
    </location>
</feature>
<comment type="caution">
    <text evidence="24">The sequence shown here is derived from an EMBL/GenBank/DDBJ whole genome shotgun (WGS) entry which is preliminary data.</text>
</comment>
<feature type="compositionally biased region" description="Polar residues" evidence="22">
    <location>
        <begin position="1"/>
        <end position="19"/>
    </location>
</feature>
<dbReference type="GO" id="GO:0005783">
    <property type="term" value="C:endoplasmic reticulum"/>
    <property type="evidence" value="ECO:0007669"/>
    <property type="project" value="TreeGrafter"/>
</dbReference>
<comment type="similarity">
    <text evidence="4 21">Belongs to the glycosyl hydrolase 47 family.</text>
</comment>
<keyword evidence="8 19" id="KW-0106">Calcium</keyword>
<sequence>MAIGHNSASPLLSSTQQRLSPPPTTMMMMIHPRSVLRIREKYLLLAIIIIFMVISLIGMAYLPELKTSKVYLQYIKPADSLGPQLLGLIPPNDNDDNFNEIGGMQMVNDGHNNNYQQQQQTAILPPPPRGRFDDEKRLSEKIQQHFSQQQKTVIPKPNIPKSSPTSSPIVQSNSLDNHHDNVNNQHLVALYEPIRRQSNWTRIQLPNGEDGDPEIRKKRDKIKQMMIVAWDSYKKYAWGENELKPIKKTGHAPGVFGKTKLGATIVDGMDTLYIMGLMDRFEDGRQWIAENLDFNNIGSEISVFETIIRYVGGLLTCYAFTKDEMFLQKAVNITQRMLPAFDTPTGLPHALIKPALGTSRNYAWASQSNSILSEVGTLSLEFYYLTALTGDQIYYNKIDRIQTILDSLPKPNGLYPNYINPKTGKFGQKHISLGALGDSFYEYLLKLWLMMDKKQTTSLRMYNEAVDAIDKKLVQKSSSGLVYVADLRYERLEHKMGHLACFAAGMFALGAKENAHDEHRAEHFLKLGSDIAETCHESYIRTKTNIGPEVFWFTGQLDAQIGKKNERYYILRPEVIEGWFYLWRLTKDAKYRQWAWDATVAIEKYCSTPEKTGYSGISNVDDPKTRQDDVQQSFFLAETLKYLYLIFSNDDLISFDQWVFNSEGHPLPIKNRNQAYPR</sequence>
<keyword evidence="5 23" id="KW-0812">Transmembrane</keyword>
<evidence type="ECO:0000256" key="23">
    <source>
        <dbReference type="SAM" id="Phobius"/>
    </source>
</evidence>
<dbReference type="GO" id="GO:0000139">
    <property type="term" value="C:Golgi membrane"/>
    <property type="evidence" value="ECO:0007669"/>
    <property type="project" value="UniProtKB-SubCell"/>
</dbReference>
<keyword evidence="13 20" id="KW-1015">Disulfide bond</keyword>
<dbReference type="EMBL" id="SDOV01000007">
    <property type="protein sequence ID" value="KAH7640067.1"/>
    <property type="molecule type" value="Genomic_DNA"/>
</dbReference>
<organism evidence="24">
    <name type="scientific">Dermatophagoides farinae</name>
    <name type="common">American house dust mite</name>
    <dbReference type="NCBI Taxonomy" id="6954"/>
    <lineage>
        <taxon>Eukaryota</taxon>
        <taxon>Metazoa</taxon>
        <taxon>Ecdysozoa</taxon>
        <taxon>Arthropoda</taxon>
        <taxon>Chelicerata</taxon>
        <taxon>Arachnida</taxon>
        <taxon>Acari</taxon>
        <taxon>Acariformes</taxon>
        <taxon>Sarcoptiformes</taxon>
        <taxon>Astigmata</taxon>
        <taxon>Psoroptidia</taxon>
        <taxon>Analgoidea</taxon>
        <taxon>Pyroglyphidae</taxon>
        <taxon>Dermatophagoidinae</taxon>
        <taxon>Dermatophagoides</taxon>
    </lineage>
</organism>
<dbReference type="Pfam" id="PF01532">
    <property type="entry name" value="Glyco_hydro_47"/>
    <property type="match status" value="1"/>
</dbReference>
<dbReference type="PRINTS" id="PR00747">
    <property type="entry name" value="GLYHDRLASE47"/>
</dbReference>
<keyword evidence="9" id="KW-0735">Signal-anchor</keyword>
<evidence type="ECO:0000256" key="11">
    <source>
        <dbReference type="ARBA" id="ARBA00023034"/>
    </source>
</evidence>
<comment type="cofactor">
    <cofactor evidence="1 19">
        <name>Ca(2+)</name>
        <dbReference type="ChEBI" id="CHEBI:29108"/>
    </cofactor>
</comment>
<keyword evidence="15 21" id="KW-0326">Glycosidase</keyword>
<dbReference type="Gene3D" id="1.50.10.10">
    <property type="match status" value="1"/>
</dbReference>
<evidence type="ECO:0000256" key="22">
    <source>
        <dbReference type="SAM" id="MobiDB-lite"/>
    </source>
</evidence>
<proteinExistence type="inferred from homology"/>
<name>A0A9D4NXM4_DERFA</name>
<evidence type="ECO:0000256" key="17">
    <source>
        <dbReference type="ARBA" id="ARBA00048605"/>
    </source>
</evidence>
<evidence type="ECO:0000256" key="15">
    <source>
        <dbReference type="ARBA" id="ARBA00023295"/>
    </source>
</evidence>
<dbReference type="InterPro" id="IPR050749">
    <property type="entry name" value="Glycosyl_Hydrolase_47"/>
</dbReference>
<evidence type="ECO:0000256" key="13">
    <source>
        <dbReference type="ARBA" id="ARBA00023157"/>
    </source>
</evidence>
<dbReference type="Proteomes" id="UP000828236">
    <property type="component" value="Unassembled WGS sequence"/>
</dbReference>
<feature type="region of interest" description="Disordered" evidence="22">
    <location>
        <begin position="1"/>
        <end position="24"/>
    </location>
</feature>
<accession>A0A9D4NXM4</accession>
<comment type="catalytic activity">
    <reaction evidence="16">
        <text>N(4)-(alpha-D-Man-(1-&gt;2)-alpha-D-Man-(1-&gt;2)-alpha-D-Man-(1-&gt;3)-[alpha-D-Man-(1-&gt;3)-[alpha-D-Man-(1-&gt;2)-alpha-D-Man-(1-&gt;6)]-alpha-D-Man-(1-&gt;6)]-beta-D-Man-(1-&gt;4)-beta-D-GlcNAc-(1-&gt;4)-beta-D-GlcNAc)-L-asparaginyl-[protein] (N-glucan mannose isomer 8A1,2,3B1,3) + 3 H2O = N(4)-(alpha-D-Man-(1-&gt;3)-[alpha-D-Man-(1-&gt;3)-[alpha-D-Man-(1-&gt;6)]-alpha-D-Man-(1-&gt;6)]-beta-D-Man-(1-&gt;4)-beta-D-GlcNAc-(1-&gt;4)-beta-D-GlcNAc)-L-asparaginyl-[protein] (N-glucan mannose isomer 5A1,2) + 3 beta-D-mannose</text>
        <dbReference type="Rhea" id="RHEA:56028"/>
        <dbReference type="Rhea" id="RHEA-COMP:14358"/>
        <dbReference type="Rhea" id="RHEA-COMP:14367"/>
        <dbReference type="ChEBI" id="CHEBI:15377"/>
        <dbReference type="ChEBI" id="CHEBI:28563"/>
        <dbReference type="ChEBI" id="CHEBI:59087"/>
        <dbReference type="ChEBI" id="CHEBI:60628"/>
        <dbReference type="EC" id="3.2.1.113"/>
    </reaction>
</comment>
<evidence type="ECO:0000256" key="2">
    <source>
        <dbReference type="ARBA" id="ARBA00004323"/>
    </source>
</evidence>
<keyword evidence="7 21" id="KW-0378">Hydrolase</keyword>
<feature type="active site" description="Proton donor" evidence="18">
    <location>
        <position position="305"/>
    </location>
</feature>